<dbReference type="STRING" id="644352.J3P523"/>
<proteinExistence type="predicted"/>
<dbReference type="Proteomes" id="UP000006039">
    <property type="component" value="Unassembled WGS sequence"/>
</dbReference>
<protein>
    <submittedName>
        <fullName evidence="2 3">Uncharacterized protein</fullName>
    </submittedName>
</protein>
<feature type="compositionally biased region" description="Low complexity" evidence="1">
    <location>
        <begin position="392"/>
        <end position="401"/>
    </location>
</feature>
<dbReference type="EnsemblFungi" id="EJT74771">
    <property type="protein sequence ID" value="EJT74771"/>
    <property type="gene ID" value="GGTG_08609"/>
</dbReference>
<reference evidence="2" key="3">
    <citation type="submission" date="2010-09" db="EMBL/GenBank/DDBJ databases">
        <title>Annotation of Gaeumannomyces graminis var. tritici R3-111a-1.</title>
        <authorList>
            <consortium name="The Broad Institute Genome Sequencing Platform"/>
            <person name="Ma L.-J."/>
            <person name="Dead R."/>
            <person name="Young S.K."/>
            <person name="Zeng Q."/>
            <person name="Gargeya S."/>
            <person name="Fitzgerald M."/>
            <person name="Haas B."/>
            <person name="Abouelleil A."/>
            <person name="Alvarado L."/>
            <person name="Arachchi H.M."/>
            <person name="Berlin A."/>
            <person name="Brown A."/>
            <person name="Chapman S.B."/>
            <person name="Chen Z."/>
            <person name="Dunbar C."/>
            <person name="Freedman E."/>
            <person name="Gearin G."/>
            <person name="Gellesch M."/>
            <person name="Goldberg J."/>
            <person name="Griggs A."/>
            <person name="Gujja S."/>
            <person name="Heiman D."/>
            <person name="Howarth C."/>
            <person name="Larson L."/>
            <person name="Lui A."/>
            <person name="MacDonald P.J.P."/>
            <person name="Mehta T."/>
            <person name="Montmayeur A."/>
            <person name="Murphy C."/>
            <person name="Neiman D."/>
            <person name="Pearson M."/>
            <person name="Priest M."/>
            <person name="Roberts A."/>
            <person name="Saif S."/>
            <person name="Shea T."/>
            <person name="Shenoy N."/>
            <person name="Sisk P."/>
            <person name="Stolte C."/>
            <person name="Sykes S."/>
            <person name="Yandava C."/>
            <person name="Wortman J."/>
            <person name="Nusbaum C."/>
            <person name="Birren B."/>
        </authorList>
    </citation>
    <scope>NUCLEOTIDE SEQUENCE</scope>
    <source>
        <strain evidence="2">R3-111a-1</strain>
    </source>
</reference>
<reference evidence="3" key="5">
    <citation type="submission" date="2018-04" db="UniProtKB">
        <authorList>
            <consortium name="EnsemblFungi"/>
        </authorList>
    </citation>
    <scope>IDENTIFICATION</scope>
    <source>
        <strain evidence="3">R3-111a-1</strain>
    </source>
</reference>
<feature type="compositionally biased region" description="Basic and acidic residues" evidence="1">
    <location>
        <begin position="443"/>
        <end position="452"/>
    </location>
</feature>
<dbReference type="AlphaFoldDB" id="J3P523"/>
<feature type="compositionally biased region" description="Basic and acidic residues" evidence="1">
    <location>
        <begin position="417"/>
        <end position="431"/>
    </location>
</feature>
<dbReference type="eggNOG" id="ENOG502T36W">
    <property type="taxonomic scope" value="Eukaryota"/>
</dbReference>
<keyword evidence="4" id="KW-1185">Reference proteome</keyword>
<evidence type="ECO:0000256" key="1">
    <source>
        <dbReference type="SAM" id="MobiDB-lite"/>
    </source>
</evidence>
<feature type="compositionally biased region" description="Low complexity" evidence="1">
    <location>
        <begin position="342"/>
        <end position="382"/>
    </location>
</feature>
<name>J3P523_GAET3</name>
<feature type="compositionally biased region" description="Pro residues" evidence="1">
    <location>
        <begin position="298"/>
        <end position="307"/>
    </location>
</feature>
<reference evidence="4" key="1">
    <citation type="submission" date="2010-07" db="EMBL/GenBank/DDBJ databases">
        <title>The genome sequence of Gaeumannomyces graminis var. tritici strain R3-111a-1.</title>
        <authorList>
            <consortium name="The Broad Institute Genome Sequencing Platform"/>
            <person name="Ma L.-J."/>
            <person name="Dead R."/>
            <person name="Young S."/>
            <person name="Zeng Q."/>
            <person name="Koehrsen M."/>
            <person name="Alvarado L."/>
            <person name="Berlin A."/>
            <person name="Chapman S.B."/>
            <person name="Chen Z."/>
            <person name="Freedman E."/>
            <person name="Gellesch M."/>
            <person name="Goldberg J."/>
            <person name="Griggs A."/>
            <person name="Gujja S."/>
            <person name="Heilman E.R."/>
            <person name="Heiman D."/>
            <person name="Hepburn T."/>
            <person name="Howarth C."/>
            <person name="Jen D."/>
            <person name="Larson L."/>
            <person name="Mehta T."/>
            <person name="Neiman D."/>
            <person name="Pearson M."/>
            <person name="Roberts A."/>
            <person name="Saif S."/>
            <person name="Shea T."/>
            <person name="Shenoy N."/>
            <person name="Sisk P."/>
            <person name="Stolte C."/>
            <person name="Sykes S."/>
            <person name="Walk T."/>
            <person name="White J."/>
            <person name="Yandava C."/>
            <person name="Haas B."/>
            <person name="Nusbaum C."/>
            <person name="Birren B."/>
        </authorList>
    </citation>
    <scope>NUCLEOTIDE SEQUENCE [LARGE SCALE GENOMIC DNA]</scope>
    <source>
        <strain evidence="4">R3-111a-1</strain>
    </source>
</reference>
<dbReference type="OrthoDB" id="5236058at2759"/>
<evidence type="ECO:0000313" key="3">
    <source>
        <dbReference type="EnsemblFungi" id="EJT74771"/>
    </source>
</evidence>
<evidence type="ECO:0000313" key="2">
    <source>
        <dbReference type="EMBL" id="EJT74771.1"/>
    </source>
</evidence>
<accession>J3P523</accession>
<dbReference type="GeneID" id="20349067"/>
<dbReference type="EMBL" id="GL385398">
    <property type="protein sequence ID" value="EJT74771.1"/>
    <property type="molecule type" value="Genomic_DNA"/>
</dbReference>
<dbReference type="VEuPathDB" id="FungiDB:GGTG_08609"/>
<feature type="region of interest" description="Disordered" evidence="1">
    <location>
        <begin position="257"/>
        <end position="452"/>
    </location>
</feature>
<gene>
    <name evidence="3" type="primary">20349067</name>
    <name evidence="2" type="ORF">GGTG_08609</name>
</gene>
<sequence length="452" mass="48916">MNEQDRLNRLSPELLTPDVLAETLHIFDKAMRHTPYAVSGMSAYAAWGYTAKCPRHVSVVVPAYSKDTIRSWARTAGFDTFATRPDLLGVCTADGKFRRVRLRYIENPDDDGWGDFRSVRLPMFMPPALLARTAGGGGRDGGEGEVGGDEVATEATPVVLQLPTLFNLAAHTFMSDAARSSSGMRASIGRDILWMLERMSRRTPGEEGAGPLAPDAASMLKDAGFWREFTFAFPRAPALFVTAGMGPALVGQMVAEAEGRPHRRPNRPHHYHHHQREQEQEQPPRPPPTPPKDAKWQAPPPPPPAAPRLPEGGNRASLPRRDGGYEPYRPGPETVLGFGRVTRSATAPATATRAQSPDVVNNGRSSSAPGGSGSSSRYSGLSAVPAALLPCGGRNRAPAPAAGGGGDDWLADWSRALGREAPRRNDPESQRQRARQGIAPPPESRRNPYRDE</sequence>
<reference evidence="3" key="4">
    <citation type="journal article" date="2015" name="G3 (Bethesda)">
        <title>Genome sequences of three phytopathogenic species of the Magnaporthaceae family of fungi.</title>
        <authorList>
            <person name="Okagaki L.H."/>
            <person name="Nunes C.C."/>
            <person name="Sailsbery J."/>
            <person name="Clay B."/>
            <person name="Brown D."/>
            <person name="John T."/>
            <person name="Oh Y."/>
            <person name="Young N."/>
            <person name="Fitzgerald M."/>
            <person name="Haas B.J."/>
            <person name="Zeng Q."/>
            <person name="Young S."/>
            <person name="Adiconis X."/>
            <person name="Fan L."/>
            <person name="Levin J.Z."/>
            <person name="Mitchell T.K."/>
            <person name="Okubara P.A."/>
            <person name="Farman M.L."/>
            <person name="Kohn L.M."/>
            <person name="Birren B."/>
            <person name="Ma L.-J."/>
            <person name="Dean R.A."/>
        </authorList>
    </citation>
    <scope>NUCLEOTIDE SEQUENCE</scope>
    <source>
        <strain evidence="3">R3-111a-1</strain>
    </source>
</reference>
<dbReference type="RefSeq" id="XP_009224715.1">
    <property type="nucleotide sequence ID" value="XM_009226451.1"/>
</dbReference>
<dbReference type="HOGENOM" id="CLU_605568_0_0_1"/>
<reference evidence="2" key="2">
    <citation type="submission" date="2010-07" db="EMBL/GenBank/DDBJ databases">
        <authorList>
            <consortium name="The Broad Institute Genome Sequencing Platform"/>
            <consortium name="Broad Institute Genome Sequencing Center for Infectious Disease"/>
            <person name="Ma L.-J."/>
            <person name="Dead R."/>
            <person name="Young S."/>
            <person name="Zeng Q."/>
            <person name="Koehrsen M."/>
            <person name="Alvarado L."/>
            <person name="Berlin A."/>
            <person name="Chapman S.B."/>
            <person name="Chen Z."/>
            <person name="Freedman E."/>
            <person name="Gellesch M."/>
            <person name="Goldberg J."/>
            <person name="Griggs A."/>
            <person name="Gujja S."/>
            <person name="Heilman E.R."/>
            <person name="Heiman D."/>
            <person name="Hepburn T."/>
            <person name="Howarth C."/>
            <person name="Jen D."/>
            <person name="Larson L."/>
            <person name="Mehta T."/>
            <person name="Neiman D."/>
            <person name="Pearson M."/>
            <person name="Roberts A."/>
            <person name="Saif S."/>
            <person name="Shea T."/>
            <person name="Shenoy N."/>
            <person name="Sisk P."/>
            <person name="Stolte C."/>
            <person name="Sykes S."/>
            <person name="Walk T."/>
            <person name="White J."/>
            <person name="Yandava C."/>
            <person name="Haas B."/>
            <person name="Nusbaum C."/>
            <person name="Birren B."/>
        </authorList>
    </citation>
    <scope>NUCLEOTIDE SEQUENCE</scope>
    <source>
        <strain evidence="2">R3-111a-1</strain>
    </source>
</reference>
<evidence type="ECO:0000313" key="4">
    <source>
        <dbReference type="Proteomes" id="UP000006039"/>
    </source>
</evidence>
<organism evidence="2">
    <name type="scientific">Gaeumannomyces tritici (strain R3-111a-1)</name>
    <name type="common">Wheat and barley take-all root rot fungus</name>
    <name type="synonym">Gaeumannomyces graminis var. tritici</name>
    <dbReference type="NCBI Taxonomy" id="644352"/>
    <lineage>
        <taxon>Eukaryota</taxon>
        <taxon>Fungi</taxon>
        <taxon>Dikarya</taxon>
        <taxon>Ascomycota</taxon>
        <taxon>Pezizomycotina</taxon>
        <taxon>Sordariomycetes</taxon>
        <taxon>Sordariomycetidae</taxon>
        <taxon>Magnaporthales</taxon>
        <taxon>Magnaporthaceae</taxon>
        <taxon>Gaeumannomyces</taxon>
    </lineage>
</organism>
<feature type="compositionally biased region" description="Basic residues" evidence="1">
    <location>
        <begin position="261"/>
        <end position="275"/>
    </location>
</feature>